<dbReference type="Pfam" id="PF00019">
    <property type="entry name" value="TGF_beta"/>
    <property type="match status" value="1"/>
</dbReference>
<dbReference type="RefSeq" id="XP_029653836.1">
    <property type="nucleotide sequence ID" value="XM_029797976.2"/>
</dbReference>
<dbReference type="Gene3D" id="2.10.90.10">
    <property type="entry name" value="Cystine-knot cytokines"/>
    <property type="match status" value="1"/>
</dbReference>
<dbReference type="InterPro" id="IPR001111">
    <property type="entry name" value="TGF-b_propeptide"/>
</dbReference>
<evidence type="ECO:0000256" key="8">
    <source>
        <dbReference type="RuleBase" id="RU000354"/>
    </source>
</evidence>
<dbReference type="GO" id="GO:0005125">
    <property type="term" value="F:cytokine activity"/>
    <property type="evidence" value="ECO:0007669"/>
    <property type="project" value="TreeGrafter"/>
</dbReference>
<protein>
    <submittedName>
        <fullName evidence="11 12">Bone morphogenetic protein 5-like</fullName>
    </submittedName>
</protein>
<dbReference type="PROSITE" id="PS51362">
    <property type="entry name" value="TGF_BETA_2"/>
    <property type="match status" value="1"/>
</dbReference>
<dbReference type="SUPFAM" id="SSF57501">
    <property type="entry name" value="Cystine-knot cytokines"/>
    <property type="match status" value="1"/>
</dbReference>
<evidence type="ECO:0000256" key="7">
    <source>
        <dbReference type="ARBA" id="ARBA00023180"/>
    </source>
</evidence>
<dbReference type="InterPro" id="IPR015615">
    <property type="entry name" value="TGF-beta-rel"/>
</dbReference>
<dbReference type="AlphaFoldDB" id="A0A6P7TYP3"/>
<evidence type="ECO:0000256" key="3">
    <source>
        <dbReference type="ARBA" id="ARBA00022525"/>
    </source>
</evidence>
<reference evidence="11 12" key="1">
    <citation type="submission" date="2025-08" db="UniProtKB">
        <authorList>
            <consortium name="RefSeq"/>
        </authorList>
    </citation>
    <scope>IDENTIFICATION</scope>
</reference>
<keyword evidence="4" id="KW-0732">Signal</keyword>
<keyword evidence="7" id="KW-0325">Glycoprotein</keyword>
<dbReference type="GO" id="GO:0008083">
    <property type="term" value="F:growth factor activity"/>
    <property type="evidence" value="ECO:0007669"/>
    <property type="project" value="UniProtKB-KW"/>
</dbReference>
<keyword evidence="3" id="KW-0964">Secreted</keyword>
<evidence type="ECO:0000256" key="6">
    <source>
        <dbReference type="ARBA" id="ARBA00023157"/>
    </source>
</evidence>
<evidence type="ECO:0000259" key="9">
    <source>
        <dbReference type="PROSITE" id="PS51362"/>
    </source>
</evidence>
<dbReference type="GO" id="GO:0005615">
    <property type="term" value="C:extracellular space"/>
    <property type="evidence" value="ECO:0007669"/>
    <property type="project" value="TreeGrafter"/>
</dbReference>
<evidence type="ECO:0000256" key="5">
    <source>
        <dbReference type="ARBA" id="ARBA00023030"/>
    </source>
</evidence>
<comment type="similarity">
    <text evidence="2 8">Belongs to the TGF-beta family.</text>
</comment>
<evidence type="ECO:0000256" key="4">
    <source>
        <dbReference type="ARBA" id="ARBA00022729"/>
    </source>
</evidence>
<organism evidence="10 11">
    <name type="scientific">Octopus sinensis</name>
    <name type="common">East Asian common octopus</name>
    <dbReference type="NCBI Taxonomy" id="2607531"/>
    <lineage>
        <taxon>Eukaryota</taxon>
        <taxon>Metazoa</taxon>
        <taxon>Spiralia</taxon>
        <taxon>Lophotrochozoa</taxon>
        <taxon>Mollusca</taxon>
        <taxon>Cephalopoda</taxon>
        <taxon>Coleoidea</taxon>
        <taxon>Octopodiformes</taxon>
        <taxon>Octopoda</taxon>
        <taxon>Incirrata</taxon>
        <taxon>Octopodidae</taxon>
        <taxon>Octopus</taxon>
    </lineage>
</organism>
<dbReference type="InterPro" id="IPR001839">
    <property type="entry name" value="TGF-b_C"/>
</dbReference>
<dbReference type="PRINTS" id="PR00669">
    <property type="entry name" value="INHIBINA"/>
</dbReference>
<comment type="subcellular location">
    <subcellularLocation>
        <location evidence="1">Secreted</location>
    </subcellularLocation>
</comment>
<dbReference type="InterPro" id="IPR029034">
    <property type="entry name" value="Cystine-knot_cytokine"/>
</dbReference>
<evidence type="ECO:0000256" key="2">
    <source>
        <dbReference type="ARBA" id="ARBA00006656"/>
    </source>
</evidence>
<evidence type="ECO:0000313" key="11">
    <source>
        <dbReference type="RefSeq" id="XP_029653836.1"/>
    </source>
</evidence>
<dbReference type="SMART" id="SM00204">
    <property type="entry name" value="TGFB"/>
    <property type="match status" value="1"/>
</dbReference>
<accession>A0A6P7TYP3</accession>
<dbReference type="CDD" id="cd19376">
    <property type="entry name" value="TGF_beta_GDF15"/>
    <property type="match status" value="1"/>
</dbReference>
<dbReference type="PANTHER" id="PTHR11848">
    <property type="entry name" value="TGF-BETA FAMILY"/>
    <property type="match status" value="1"/>
</dbReference>
<keyword evidence="6" id="KW-1015">Disulfide bond</keyword>
<keyword evidence="5 8" id="KW-0339">Growth factor</keyword>
<dbReference type="KEGG" id="osn:115227036"/>
<dbReference type="Proteomes" id="UP000515154">
    <property type="component" value="Unplaced"/>
</dbReference>
<proteinExistence type="inferred from homology"/>
<evidence type="ECO:0000313" key="10">
    <source>
        <dbReference type="Proteomes" id="UP000515154"/>
    </source>
</evidence>
<sequence>MKLQHPKDPLMETIIRSAKLHIYKRGGKMDASNESSSLDSLMEVNVYHVTADSNTSETKRTLVDTKIIDFRESGWVIFNIQQALQNWLDGPTKKDGLLRLQLSSKACTKDLHRIFQVNRLMKRSLRDQEPRLNVKTSERLILGRVKRDIHTGDCEKGDGETQCCRFSLKIDFKELSWDDWVIAPTSFNAYYCEGDCGSSRLANDWALVKNLIHQANPEKMPVGVCCVPNEYKGLTLLHYNNDGQLTLSEKQNMVVQDCRCR</sequence>
<dbReference type="Gene3D" id="2.60.120.970">
    <property type="match status" value="1"/>
</dbReference>
<dbReference type="RefSeq" id="XP_036354389.1">
    <property type="nucleotide sequence ID" value="XM_036498496.1"/>
</dbReference>
<evidence type="ECO:0000256" key="1">
    <source>
        <dbReference type="ARBA" id="ARBA00004613"/>
    </source>
</evidence>
<dbReference type="InterPro" id="IPR017948">
    <property type="entry name" value="TGFb_CS"/>
</dbReference>
<gene>
    <name evidence="11 12" type="primary">LOC115227036</name>
</gene>
<dbReference type="Pfam" id="PF00688">
    <property type="entry name" value="TGFb_propeptide"/>
    <property type="match status" value="1"/>
</dbReference>
<name>A0A6P7TYP3_9MOLL</name>
<dbReference type="PROSITE" id="PS00250">
    <property type="entry name" value="TGF_BETA_1"/>
    <property type="match status" value="1"/>
</dbReference>
<dbReference type="FunFam" id="2.10.90.10:FF:000012">
    <property type="entry name" value="Growth/differentiation factor 9 (Predicted)"/>
    <property type="match status" value="1"/>
</dbReference>
<evidence type="ECO:0000313" key="12">
    <source>
        <dbReference type="RefSeq" id="XP_036354389.1"/>
    </source>
</evidence>
<feature type="domain" description="TGF-beta family profile" evidence="9">
    <location>
        <begin position="144"/>
        <end position="261"/>
    </location>
</feature>
<keyword evidence="10" id="KW-1185">Reference proteome</keyword>